<dbReference type="Proteomes" id="UP000634660">
    <property type="component" value="Unassembled WGS sequence"/>
</dbReference>
<reference evidence="2" key="1">
    <citation type="journal article" date="2014" name="Int. J. Syst. Evol. Microbiol.">
        <title>Complete genome sequence of Corynebacterium casei LMG S-19264T (=DSM 44701T), isolated from a smear-ripened cheese.</title>
        <authorList>
            <consortium name="US DOE Joint Genome Institute (JGI-PGF)"/>
            <person name="Walter F."/>
            <person name="Albersmeier A."/>
            <person name="Kalinowski J."/>
            <person name="Ruckert C."/>
        </authorList>
    </citation>
    <scope>NUCLEOTIDE SEQUENCE</scope>
    <source>
        <strain evidence="2">JCM 4834</strain>
    </source>
</reference>
<evidence type="ECO:0000313" key="4">
    <source>
        <dbReference type="Proteomes" id="UP000326831"/>
    </source>
</evidence>
<proteinExistence type="predicted"/>
<reference evidence="2" key="3">
    <citation type="submission" date="2020-09" db="EMBL/GenBank/DDBJ databases">
        <authorList>
            <person name="Sun Q."/>
            <person name="Ohkuma M."/>
        </authorList>
    </citation>
    <scope>NUCLEOTIDE SEQUENCE</scope>
    <source>
        <strain evidence="2">JCM 4834</strain>
    </source>
</reference>
<evidence type="ECO:0000313" key="3">
    <source>
        <dbReference type="EMBL" id="QEU78159.1"/>
    </source>
</evidence>
<dbReference type="RefSeq" id="WP_150517251.1">
    <property type="nucleotide sequence ID" value="NZ_BMVX01000004.1"/>
</dbReference>
<keyword evidence="4" id="KW-1185">Reference proteome</keyword>
<dbReference type="KEGG" id="ssub:CP968_07565"/>
<protein>
    <submittedName>
        <fullName evidence="3">Uncharacterized protein</fullName>
    </submittedName>
</protein>
<evidence type="ECO:0000313" key="2">
    <source>
        <dbReference type="EMBL" id="GGZ55503.1"/>
    </source>
</evidence>
<gene>
    <name evidence="3" type="ORF">CP968_07565</name>
    <name evidence="2" type="ORF">GCM10010371_13750</name>
</gene>
<dbReference type="EMBL" id="CP023701">
    <property type="protein sequence ID" value="QEU78159.1"/>
    <property type="molecule type" value="Genomic_DNA"/>
</dbReference>
<dbReference type="AlphaFoldDB" id="A0A5P2UIB2"/>
<evidence type="ECO:0000256" key="1">
    <source>
        <dbReference type="SAM" id="MobiDB-lite"/>
    </source>
</evidence>
<name>A0A5P2UIB2_9ACTN</name>
<reference evidence="3 4" key="2">
    <citation type="submission" date="2017-09" db="EMBL/GenBank/DDBJ databases">
        <authorList>
            <person name="Lee N."/>
            <person name="Cho B.-K."/>
        </authorList>
    </citation>
    <scope>NUCLEOTIDE SEQUENCE [LARGE SCALE GENOMIC DNA]</scope>
    <source>
        <strain evidence="3 4">ATCC 27467</strain>
    </source>
</reference>
<feature type="compositionally biased region" description="Low complexity" evidence="1">
    <location>
        <begin position="1"/>
        <end position="11"/>
    </location>
</feature>
<dbReference type="Proteomes" id="UP000326831">
    <property type="component" value="Chromosome"/>
</dbReference>
<accession>A0A5P2UIB2</accession>
<dbReference type="EMBL" id="BMVX01000004">
    <property type="protein sequence ID" value="GGZ55503.1"/>
    <property type="molecule type" value="Genomic_DNA"/>
</dbReference>
<sequence>MTGTTGTTGTTGFPGAGCEQPSQEPLPSRHQRRILVCVDESEAGGCAGGSAGGQPDVYAATARWQRQYVGSVYVRVSGTPEQQRAVVARFTAAGCTLQGTHFYRAADVGVLVSLARQLEALHGEALHGEALHGEALRGEALPVGALRADVPPPDVPLCDGEFDAARVAELLMVGATDVVGPYPQRYMAAARAAASFVNDRLGEAWLALPMVTRAEGTWCAAGGPHARGGRGDRTGFTPDELEDHFAGTARALAAETESRLEVLDRLAMHGESVPCPVAALSE</sequence>
<feature type="region of interest" description="Disordered" evidence="1">
    <location>
        <begin position="1"/>
        <end position="29"/>
    </location>
</feature>
<organism evidence="3 4">
    <name type="scientific">Streptomyces subrutilus</name>
    <dbReference type="NCBI Taxonomy" id="36818"/>
    <lineage>
        <taxon>Bacteria</taxon>
        <taxon>Bacillati</taxon>
        <taxon>Actinomycetota</taxon>
        <taxon>Actinomycetes</taxon>
        <taxon>Kitasatosporales</taxon>
        <taxon>Streptomycetaceae</taxon>
        <taxon>Streptomyces</taxon>
    </lineage>
</organism>